<feature type="compositionally biased region" description="Basic and acidic residues" evidence="1">
    <location>
        <begin position="55"/>
        <end position="64"/>
    </location>
</feature>
<dbReference type="OrthoDB" id="4154852at2759"/>
<dbReference type="InterPro" id="IPR057684">
    <property type="entry name" value="DUF7924"/>
</dbReference>
<sequence length="102" mass="11505">MAKRNGQHNKFTKNVYDIWMPMHFDRICSAIDQLPPDFDFEVPLLLQSGLSQDLESPHLSRLEQESLSEECGSQLDNVDPGEVPDTSSSGQGAKRFRRNAAK</sequence>
<dbReference type="Pfam" id="PF25545">
    <property type="entry name" value="DUF7924"/>
    <property type="match status" value="1"/>
</dbReference>
<dbReference type="VEuPathDB" id="FungiDB:I7I51_08866"/>
<dbReference type="Proteomes" id="UP000663671">
    <property type="component" value="Chromosome 2"/>
</dbReference>
<protein>
    <recommendedName>
        <fullName evidence="2">DUF7924 domain-containing protein</fullName>
    </recommendedName>
</protein>
<evidence type="ECO:0000256" key="1">
    <source>
        <dbReference type="SAM" id="MobiDB-lite"/>
    </source>
</evidence>
<evidence type="ECO:0000313" key="4">
    <source>
        <dbReference type="Proteomes" id="UP000663671"/>
    </source>
</evidence>
<dbReference type="PANTHER" id="PTHR42470:SF2">
    <property type="match status" value="1"/>
</dbReference>
<evidence type="ECO:0000259" key="2">
    <source>
        <dbReference type="Pfam" id="PF25545"/>
    </source>
</evidence>
<feature type="region of interest" description="Disordered" evidence="1">
    <location>
        <begin position="53"/>
        <end position="102"/>
    </location>
</feature>
<organism evidence="3 4">
    <name type="scientific">Ajellomyces capsulatus</name>
    <name type="common">Darling's disease fungus</name>
    <name type="synonym">Histoplasma capsulatum</name>
    <dbReference type="NCBI Taxonomy" id="5037"/>
    <lineage>
        <taxon>Eukaryota</taxon>
        <taxon>Fungi</taxon>
        <taxon>Dikarya</taxon>
        <taxon>Ascomycota</taxon>
        <taxon>Pezizomycotina</taxon>
        <taxon>Eurotiomycetes</taxon>
        <taxon>Eurotiomycetidae</taxon>
        <taxon>Onygenales</taxon>
        <taxon>Ajellomycetaceae</taxon>
        <taxon>Histoplasma</taxon>
    </lineage>
</organism>
<gene>
    <name evidence="3" type="ORF">I7I51_08866</name>
</gene>
<feature type="domain" description="DUF7924" evidence="2">
    <location>
        <begin position="7"/>
        <end position="31"/>
    </location>
</feature>
<proteinExistence type="predicted"/>
<evidence type="ECO:0000313" key="3">
    <source>
        <dbReference type="EMBL" id="QSS59431.1"/>
    </source>
</evidence>
<name>A0A8A1M0C0_AJECA</name>
<accession>A0A8A1M0C0</accession>
<dbReference type="AlphaFoldDB" id="A0A8A1M0C0"/>
<dbReference type="PANTHER" id="PTHR42470">
    <property type="entry name" value="VAST DOMAIN-CONTAINING PROTEIN"/>
    <property type="match status" value="1"/>
</dbReference>
<dbReference type="EMBL" id="CP069109">
    <property type="protein sequence ID" value="QSS59431.1"/>
    <property type="molecule type" value="Genomic_DNA"/>
</dbReference>
<reference evidence="3" key="1">
    <citation type="submission" date="2021-01" db="EMBL/GenBank/DDBJ databases">
        <title>Chromosome-level genome assembly of a human fungal pathogen reveals clustering of transcriptionally co-regulated genes.</title>
        <authorList>
            <person name="Voorhies M."/>
            <person name="Cohen S."/>
            <person name="Shea T.P."/>
            <person name="Petrus S."/>
            <person name="Munoz J.F."/>
            <person name="Poplawski S."/>
            <person name="Goldman W.E."/>
            <person name="Michael T."/>
            <person name="Cuomo C.A."/>
            <person name="Sil A."/>
            <person name="Beyhan S."/>
        </authorList>
    </citation>
    <scope>NUCLEOTIDE SEQUENCE</scope>
    <source>
        <strain evidence="3">WU24</strain>
    </source>
</reference>